<dbReference type="EMBL" id="JARKIE010000096">
    <property type="protein sequence ID" value="KAJ7686396.1"/>
    <property type="molecule type" value="Genomic_DNA"/>
</dbReference>
<gene>
    <name evidence="1" type="ORF">B0H17DRAFT_1332833</name>
</gene>
<reference evidence="1" key="1">
    <citation type="submission" date="2023-03" db="EMBL/GenBank/DDBJ databases">
        <title>Massive genome expansion in bonnet fungi (Mycena s.s.) driven by repeated elements and novel gene families across ecological guilds.</title>
        <authorList>
            <consortium name="Lawrence Berkeley National Laboratory"/>
            <person name="Harder C.B."/>
            <person name="Miyauchi S."/>
            <person name="Viragh M."/>
            <person name="Kuo A."/>
            <person name="Thoen E."/>
            <person name="Andreopoulos B."/>
            <person name="Lu D."/>
            <person name="Skrede I."/>
            <person name="Drula E."/>
            <person name="Henrissat B."/>
            <person name="Morin E."/>
            <person name="Kohler A."/>
            <person name="Barry K."/>
            <person name="LaButti K."/>
            <person name="Morin E."/>
            <person name="Salamov A."/>
            <person name="Lipzen A."/>
            <person name="Mereny Z."/>
            <person name="Hegedus B."/>
            <person name="Baldrian P."/>
            <person name="Stursova M."/>
            <person name="Weitz H."/>
            <person name="Taylor A."/>
            <person name="Grigoriev I.V."/>
            <person name="Nagy L.G."/>
            <person name="Martin F."/>
            <person name="Kauserud H."/>
        </authorList>
    </citation>
    <scope>NUCLEOTIDE SEQUENCE</scope>
    <source>
        <strain evidence="1">CBHHK067</strain>
    </source>
</reference>
<sequence length="341" mass="36116">MDPLHRAPSSTLPQRVRPRPAVSIASRVYAAHLPTPALLTRSSYFLRLLANTPFQIQVLVRLPSLPLHGIKRALPGRVREDGHPGEVPASLPDLPDLPLFLASVRVRLCLVPRPTCASQMGALCRAPESSPRIPSASSPPLRTPLRVPRLFPSPLLRTPCPEFYAVPPLCALRLTPSPRLSSSAPSACRISFLFVPRKPPRPSSASLRSLELVCGSRNGRGEASWDEGIRHVGDDTPLARCGASPRAGAMRRARGAGEVYAESRCQRASSPGGAYPRRAARKNIAGAGVVRAEGAEAHGGRLAAWAQRVACDTGAGGDAGVGLLDVRGARLAVFASGADRG</sequence>
<dbReference type="Proteomes" id="UP001221757">
    <property type="component" value="Unassembled WGS sequence"/>
</dbReference>
<accession>A0AAD7GFH4</accession>
<keyword evidence="2" id="KW-1185">Reference proteome</keyword>
<organism evidence="1 2">
    <name type="scientific">Mycena rosella</name>
    <name type="common">Pink bonnet</name>
    <name type="synonym">Agaricus rosellus</name>
    <dbReference type="NCBI Taxonomy" id="1033263"/>
    <lineage>
        <taxon>Eukaryota</taxon>
        <taxon>Fungi</taxon>
        <taxon>Dikarya</taxon>
        <taxon>Basidiomycota</taxon>
        <taxon>Agaricomycotina</taxon>
        <taxon>Agaricomycetes</taxon>
        <taxon>Agaricomycetidae</taxon>
        <taxon>Agaricales</taxon>
        <taxon>Marasmiineae</taxon>
        <taxon>Mycenaceae</taxon>
        <taxon>Mycena</taxon>
    </lineage>
</organism>
<dbReference type="AlphaFoldDB" id="A0AAD7GFH4"/>
<proteinExistence type="predicted"/>
<evidence type="ECO:0000313" key="1">
    <source>
        <dbReference type="EMBL" id="KAJ7686396.1"/>
    </source>
</evidence>
<comment type="caution">
    <text evidence="1">The sequence shown here is derived from an EMBL/GenBank/DDBJ whole genome shotgun (WGS) entry which is preliminary data.</text>
</comment>
<evidence type="ECO:0000313" key="2">
    <source>
        <dbReference type="Proteomes" id="UP001221757"/>
    </source>
</evidence>
<name>A0AAD7GFH4_MYCRO</name>
<protein>
    <submittedName>
        <fullName evidence="1">Uncharacterized protein</fullName>
    </submittedName>
</protein>